<accession>A0A6P8XJC4</accession>
<dbReference type="OrthoDB" id="5948578at2759"/>
<name>A0A6P8XJC4_DROAB</name>
<keyword evidence="1" id="KW-1185">Reference proteome</keyword>
<dbReference type="Proteomes" id="UP000515160">
    <property type="component" value="Chromosome X"/>
</dbReference>
<sequence>MLSSLVARTAALTLAIYFTNRVGIWGNTDASDKLCERISHGLEPMRQLTKSKVRKCYDLSVREACQLAQQLPVYTQQLIKLAKSWHKFGDNFNACNVQQDKEEEEELQQQAARCKNAAGFHWLPVITAGEEANEMHDECVVAAKVAS</sequence>
<dbReference type="RefSeq" id="XP_034113039.1">
    <property type="nucleotide sequence ID" value="XM_034257148.2"/>
</dbReference>
<organism evidence="1 2">
    <name type="scientific">Drosophila albomicans</name>
    <name type="common">Fruit fly</name>
    <dbReference type="NCBI Taxonomy" id="7291"/>
    <lineage>
        <taxon>Eukaryota</taxon>
        <taxon>Metazoa</taxon>
        <taxon>Ecdysozoa</taxon>
        <taxon>Arthropoda</taxon>
        <taxon>Hexapoda</taxon>
        <taxon>Insecta</taxon>
        <taxon>Pterygota</taxon>
        <taxon>Neoptera</taxon>
        <taxon>Endopterygota</taxon>
        <taxon>Diptera</taxon>
        <taxon>Brachycera</taxon>
        <taxon>Muscomorpha</taxon>
        <taxon>Ephydroidea</taxon>
        <taxon>Drosophilidae</taxon>
        <taxon>Drosophila</taxon>
    </lineage>
</organism>
<protein>
    <submittedName>
        <fullName evidence="2">Uncharacterized protein LOC117573758</fullName>
    </submittedName>
</protein>
<dbReference type="GeneID" id="117573758"/>
<dbReference type="AlphaFoldDB" id="A0A6P8XJC4"/>
<reference evidence="2" key="1">
    <citation type="submission" date="2025-08" db="UniProtKB">
        <authorList>
            <consortium name="RefSeq"/>
        </authorList>
    </citation>
    <scope>IDENTIFICATION</scope>
    <source>
        <strain evidence="2">15112-1751.03</strain>
        <tissue evidence="2">Whole Adult</tissue>
    </source>
</reference>
<evidence type="ECO:0000313" key="1">
    <source>
        <dbReference type="Proteomes" id="UP000515160"/>
    </source>
</evidence>
<proteinExistence type="predicted"/>
<evidence type="ECO:0000313" key="2">
    <source>
        <dbReference type="RefSeq" id="XP_034113039.1"/>
    </source>
</evidence>
<gene>
    <name evidence="2" type="primary">LOC117573758</name>
</gene>